<dbReference type="InterPro" id="IPR000182">
    <property type="entry name" value="GNAT_dom"/>
</dbReference>
<feature type="domain" description="N-acetyltransferase" evidence="1">
    <location>
        <begin position="2"/>
        <end position="152"/>
    </location>
</feature>
<evidence type="ECO:0000259" key="1">
    <source>
        <dbReference type="PROSITE" id="PS51186"/>
    </source>
</evidence>
<protein>
    <submittedName>
        <fullName evidence="2">N-acetyltransferase</fullName>
    </submittedName>
</protein>
<keyword evidence="3" id="KW-1185">Reference proteome</keyword>
<dbReference type="EMBL" id="CP041636">
    <property type="protein sequence ID" value="QDO98092.1"/>
    <property type="molecule type" value="Genomic_DNA"/>
</dbReference>
<dbReference type="SUPFAM" id="SSF55729">
    <property type="entry name" value="Acyl-CoA N-acyltransferases (Nat)"/>
    <property type="match status" value="1"/>
</dbReference>
<dbReference type="CDD" id="cd04301">
    <property type="entry name" value="NAT_SF"/>
    <property type="match status" value="1"/>
</dbReference>
<dbReference type="KEGG" id="fer:FNB15_12780"/>
<organism evidence="2 3">
    <name type="scientific">Ferrovibrio terrae</name>
    <dbReference type="NCBI Taxonomy" id="2594003"/>
    <lineage>
        <taxon>Bacteria</taxon>
        <taxon>Pseudomonadati</taxon>
        <taxon>Pseudomonadota</taxon>
        <taxon>Alphaproteobacteria</taxon>
        <taxon>Rhodospirillales</taxon>
        <taxon>Rhodospirillaceae</taxon>
        <taxon>Ferrovibrio</taxon>
    </lineage>
</organism>
<keyword evidence="2" id="KW-0808">Transferase</keyword>
<dbReference type="Proteomes" id="UP000317496">
    <property type="component" value="Chromosome"/>
</dbReference>
<dbReference type="PROSITE" id="PS51186">
    <property type="entry name" value="GNAT"/>
    <property type="match status" value="1"/>
</dbReference>
<dbReference type="Pfam" id="PF13508">
    <property type="entry name" value="Acetyltransf_7"/>
    <property type="match status" value="1"/>
</dbReference>
<accession>A0A516H2T4</accession>
<evidence type="ECO:0000313" key="2">
    <source>
        <dbReference type="EMBL" id="QDO98092.1"/>
    </source>
</evidence>
<gene>
    <name evidence="2" type="ORF">FNB15_12780</name>
</gene>
<dbReference type="InterPro" id="IPR016181">
    <property type="entry name" value="Acyl_CoA_acyltransferase"/>
</dbReference>
<dbReference type="Gene3D" id="3.40.630.30">
    <property type="match status" value="1"/>
</dbReference>
<dbReference type="OrthoDB" id="9815099at2"/>
<evidence type="ECO:0000313" key="3">
    <source>
        <dbReference type="Proteomes" id="UP000317496"/>
    </source>
</evidence>
<sequence>MYPILPERLADAAQIDSLLDLAFGSDRTRKTVYRLREGVPHIKSLAFVVRDEDGVVLGSIRYWPVTIGEAATPAVMLGPVAVHPDYQGQGIGRALIRHSLYAATRLNHGLCILVGDKPYYEPFGFVNAADRGLEMPGWVERERFQAMELAAGALQGVGGLVGKPVKTGRKKAAA</sequence>
<name>A0A516H2T4_9PROT</name>
<proteinExistence type="predicted"/>
<dbReference type="GO" id="GO:0016747">
    <property type="term" value="F:acyltransferase activity, transferring groups other than amino-acyl groups"/>
    <property type="evidence" value="ECO:0007669"/>
    <property type="project" value="InterPro"/>
</dbReference>
<dbReference type="RefSeq" id="WP_144069073.1">
    <property type="nucleotide sequence ID" value="NZ_CP041636.1"/>
</dbReference>
<reference evidence="2 3" key="1">
    <citation type="submission" date="2019-07" db="EMBL/GenBank/DDBJ databases">
        <title>Genome sequencing for Ferrovibrio sp. K5.</title>
        <authorList>
            <person name="Park S.-J."/>
        </authorList>
    </citation>
    <scope>NUCLEOTIDE SEQUENCE [LARGE SCALE GENOMIC DNA]</scope>
    <source>
        <strain evidence="2 3">K5</strain>
    </source>
</reference>
<dbReference type="AlphaFoldDB" id="A0A516H2T4"/>